<keyword evidence="5" id="KW-0175">Coiled coil</keyword>
<comment type="subcellular location">
    <subcellularLocation>
        <location evidence="1">Cytoplasm</location>
        <location evidence="1">Nucleoid</location>
    </subcellularLocation>
</comment>
<evidence type="ECO:0000256" key="3">
    <source>
        <dbReference type="ARBA" id="ARBA00022490"/>
    </source>
</evidence>
<dbReference type="SUPFAM" id="SSF81273">
    <property type="entry name" value="H-NS histone-like proteins"/>
    <property type="match status" value="2"/>
</dbReference>
<keyword evidence="3" id="KW-0963">Cytoplasm</keyword>
<dbReference type="Pfam" id="PF00816">
    <property type="entry name" value="Histone_HNS"/>
    <property type="match status" value="1"/>
</dbReference>
<sequence>MSLTTEQEYEVTTAIIGSVTSLRKFAKEKDLSWLKATYEKFEAIIKEREEEEEMLELERQEKEQTKQKLLEVAAQLGLDPATISFDDDAKTNKKKKKFSKVTEPKYRFMNPLTGKEDTYSGQGRMKKGLKALLDQGHSLDEFLINKNEHQ</sequence>
<evidence type="ECO:0000256" key="4">
    <source>
        <dbReference type="ARBA" id="ARBA00023125"/>
    </source>
</evidence>
<evidence type="ECO:0000313" key="8">
    <source>
        <dbReference type="Proteomes" id="UP001436462"/>
    </source>
</evidence>
<keyword evidence="4" id="KW-0238">DNA-binding</keyword>
<dbReference type="InterPro" id="IPR027454">
    <property type="entry name" value="Histone_HNS_N"/>
</dbReference>
<dbReference type="Proteomes" id="UP001436462">
    <property type="component" value="Unassembled WGS sequence"/>
</dbReference>
<comment type="caution">
    <text evidence="7">The sequence shown here is derived from an EMBL/GenBank/DDBJ whole genome shotgun (WGS) entry which is preliminary data.</text>
</comment>
<dbReference type="InterPro" id="IPR027444">
    <property type="entry name" value="H-NS_C_dom"/>
</dbReference>
<keyword evidence="8" id="KW-1185">Reference proteome</keyword>
<feature type="coiled-coil region" evidence="5">
    <location>
        <begin position="38"/>
        <end position="75"/>
    </location>
</feature>
<comment type="similarity">
    <text evidence="2">Belongs to the histone-like protein H-NS family.</text>
</comment>
<name>A0ABV1LE07_9GAMM</name>
<accession>A0ABV1LE07</accession>
<dbReference type="PANTHER" id="PTHR38097:SF2">
    <property type="entry name" value="DNA-BINDING PROTEIN STPA"/>
    <property type="match status" value="1"/>
</dbReference>
<evidence type="ECO:0000256" key="1">
    <source>
        <dbReference type="ARBA" id="ARBA00004453"/>
    </source>
</evidence>
<evidence type="ECO:0000259" key="6">
    <source>
        <dbReference type="SMART" id="SM00528"/>
    </source>
</evidence>
<dbReference type="SMART" id="SM00528">
    <property type="entry name" value="HNS"/>
    <property type="match status" value="1"/>
</dbReference>
<protein>
    <submittedName>
        <fullName evidence="7">H-NS family nucleoid-associated regulatory protein</fullName>
    </submittedName>
</protein>
<evidence type="ECO:0000256" key="2">
    <source>
        <dbReference type="ARBA" id="ARBA00010610"/>
    </source>
</evidence>
<dbReference type="InterPro" id="IPR037150">
    <property type="entry name" value="H-NS_C_dom_sf"/>
</dbReference>
<proteinExistence type="inferred from homology"/>
<dbReference type="Pfam" id="PF22470">
    <property type="entry name" value="Histone_HNS_N"/>
    <property type="match status" value="1"/>
</dbReference>
<dbReference type="RefSeq" id="WP_349420285.1">
    <property type="nucleotide sequence ID" value="NZ_JBEEWF010000015.1"/>
</dbReference>
<dbReference type="EMBL" id="JBEEWF010000015">
    <property type="protein sequence ID" value="MEQ5349963.1"/>
    <property type="molecule type" value="Genomic_DNA"/>
</dbReference>
<dbReference type="PANTHER" id="PTHR38097">
    <property type="match status" value="1"/>
</dbReference>
<gene>
    <name evidence="7" type="ORF">ABN253_17495</name>
</gene>
<organism evidence="7 8">
    <name type="scientific">Proteus genomosp. 6</name>
    <dbReference type="NCBI Taxonomy" id="1311820"/>
    <lineage>
        <taxon>Bacteria</taxon>
        <taxon>Pseudomonadati</taxon>
        <taxon>Pseudomonadota</taxon>
        <taxon>Gammaproteobacteria</taxon>
        <taxon>Enterobacterales</taxon>
        <taxon>Morganellaceae</taxon>
        <taxon>Proteus</taxon>
    </lineage>
</organism>
<evidence type="ECO:0000256" key="5">
    <source>
        <dbReference type="SAM" id="Coils"/>
    </source>
</evidence>
<feature type="domain" description="DNA-binding protein H-NS-like C-terminal" evidence="6">
    <location>
        <begin position="93"/>
        <end position="144"/>
    </location>
</feature>
<dbReference type="Gene3D" id="4.10.430.10">
    <property type="entry name" value="Histone-like protein H-NS, C-terminal domain"/>
    <property type="match status" value="1"/>
</dbReference>
<dbReference type="InterPro" id="IPR054180">
    <property type="entry name" value="H-NS-like_N"/>
</dbReference>
<reference evidence="7 8" key="1">
    <citation type="submission" date="2024-04" db="EMBL/GenBank/DDBJ databases">
        <title>Role of Flies in the Dissemination of Carbapenem-Resistant Enterobacteriaceae (CRE): An Epidemiological and Genomic Study in China.</title>
        <authorList>
            <person name="Kaichao C."/>
            <person name="Zhang R."/>
            <person name="Chen S."/>
        </authorList>
    </citation>
    <scope>NUCLEOTIDE SEQUENCE [LARGE SCALE GENOMIC DNA]</scope>
    <source>
        <strain evidence="8">fly-1011</strain>
    </source>
</reference>
<dbReference type="Gene3D" id="1.10.287.1050">
    <property type="entry name" value="H-NS histone-like proteins"/>
    <property type="match status" value="1"/>
</dbReference>
<evidence type="ECO:0000313" key="7">
    <source>
        <dbReference type="EMBL" id="MEQ5349963.1"/>
    </source>
</evidence>